<dbReference type="EMBL" id="JAPOHA010000004">
    <property type="protein sequence ID" value="MCY1713651.1"/>
    <property type="molecule type" value="Genomic_DNA"/>
</dbReference>
<organism evidence="3 4">
    <name type="scientific">Caproiciproducens galactitolivorans</name>
    <dbReference type="NCBI Taxonomy" id="642589"/>
    <lineage>
        <taxon>Bacteria</taxon>
        <taxon>Bacillati</taxon>
        <taxon>Bacillota</taxon>
        <taxon>Clostridia</taxon>
        <taxon>Eubacteriales</taxon>
        <taxon>Acutalibacteraceae</taxon>
        <taxon>Caproiciproducens</taxon>
    </lineage>
</organism>
<feature type="signal peptide" evidence="2">
    <location>
        <begin position="1"/>
        <end position="31"/>
    </location>
</feature>
<comment type="caution">
    <text evidence="3">The sequence shown here is derived from an EMBL/GenBank/DDBJ whole genome shotgun (WGS) entry which is preliminary data.</text>
</comment>
<keyword evidence="4" id="KW-1185">Reference proteome</keyword>
<evidence type="ECO:0008006" key="5">
    <source>
        <dbReference type="Google" id="ProtNLM"/>
    </source>
</evidence>
<keyword evidence="2" id="KW-0732">Signal</keyword>
<evidence type="ECO:0000256" key="2">
    <source>
        <dbReference type="SAM" id="SignalP"/>
    </source>
</evidence>
<feature type="chain" id="PRO_5047137040" description="Lipoprotein" evidence="2">
    <location>
        <begin position="32"/>
        <end position="204"/>
    </location>
</feature>
<protein>
    <recommendedName>
        <fullName evidence="5">Lipoprotein</fullName>
    </recommendedName>
</protein>
<dbReference type="Proteomes" id="UP001082703">
    <property type="component" value="Unassembled WGS sequence"/>
</dbReference>
<name>A0ABT4BUQ1_9FIRM</name>
<sequence>MNKKRNNVSLITLSAALFLTAGLAVLSGCGAKETSASPSANTSVTASGSATDNSASSDAETTEGVPPVQSTQNAPAESGDKTLENTLDGYVKLLGLDKDELVKAVGEKPDSSDEGGQDFKKADIRVWFDAKSGTVNQLFTQNKDIDLNGVKIGDTIDKFEEVFGKPVSDRNGDIHFKYNDIFLSLNYDTTTKETFALYLLTVDF</sequence>
<dbReference type="RefSeq" id="WP_268057675.1">
    <property type="nucleotide sequence ID" value="NZ_JAPOHA010000004.1"/>
</dbReference>
<dbReference type="InterPro" id="IPR035940">
    <property type="entry name" value="CAP_sf"/>
</dbReference>
<accession>A0ABT4BUQ1</accession>
<dbReference type="PROSITE" id="PS51257">
    <property type="entry name" value="PROKAR_LIPOPROTEIN"/>
    <property type="match status" value="1"/>
</dbReference>
<feature type="compositionally biased region" description="Polar residues" evidence="1">
    <location>
        <begin position="34"/>
        <end position="59"/>
    </location>
</feature>
<evidence type="ECO:0000313" key="4">
    <source>
        <dbReference type="Proteomes" id="UP001082703"/>
    </source>
</evidence>
<evidence type="ECO:0000256" key="1">
    <source>
        <dbReference type="SAM" id="MobiDB-lite"/>
    </source>
</evidence>
<proteinExistence type="predicted"/>
<reference evidence="3 4" key="1">
    <citation type="submission" date="2022-11" db="EMBL/GenBank/DDBJ databases">
        <authorList>
            <person name="Caiyu Z."/>
        </authorList>
    </citation>
    <scope>NUCLEOTIDE SEQUENCE [LARGE SCALE GENOMIC DNA]</scope>
    <source>
        <strain evidence="3 4">YR-4</strain>
    </source>
</reference>
<evidence type="ECO:0000313" key="3">
    <source>
        <dbReference type="EMBL" id="MCY1713651.1"/>
    </source>
</evidence>
<feature type="region of interest" description="Disordered" evidence="1">
    <location>
        <begin position="31"/>
        <end position="82"/>
    </location>
</feature>
<gene>
    <name evidence="3" type="ORF">OUY18_05210</name>
</gene>
<dbReference type="Gene3D" id="3.40.33.10">
    <property type="entry name" value="CAP"/>
    <property type="match status" value="1"/>
</dbReference>